<dbReference type="InterPro" id="IPR034466">
    <property type="entry name" value="Methyltransferase_Class_B"/>
</dbReference>
<evidence type="ECO:0000256" key="1">
    <source>
        <dbReference type="ARBA" id="ARBA00001966"/>
    </source>
</evidence>
<dbReference type="CDD" id="cd02068">
    <property type="entry name" value="radical_SAM_B12_BD"/>
    <property type="match status" value="1"/>
</dbReference>
<name>A0ABX0ZI08_9ACTN</name>
<dbReference type="InterPro" id="IPR051198">
    <property type="entry name" value="BchE-like"/>
</dbReference>
<organism evidence="8 9">
    <name type="scientific">Actinacidiphila epipremni</name>
    <dbReference type="NCBI Taxonomy" id="2053013"/>
    <lineage>
        <taxon>Bacteria</taxon>
        <taxon>Bacillati</taxon>
        <taxon>Actinomycetota</taxon>
        <taxon>Actinomycetes</taxon>
        <taxon>Kitasatosporales</taxon>
        <taxon>Streptomycetaceae</taxon>
        <taxon>Actinacidiphila</taxon>
    </lineage>
</organism>
<dbReference type="InterPro" id="IPR058240">
    <property type="entry name" value="rSAM_sf"/>
</dbReference>
<dbReference type="InterPro" id="IPR006158">
    <property type="entry name" value="Cobalamin-bd"/>
</dbReference>
<dbReference type="InterPro" id="IPR006638">
    <property type="entry name" value="Elp3/MiaA/NifB-like_rSAM"/>
</dbReference>
<gene>
    <name evidence="8" type="ORF">HCN08_08690</name>
</gene>
<dbReference type="RefSeq" id="WP_167982355.1">
    <property type="nucleotide sequence ID" value="NZ_JAATEJ010000005.1"/>
</dbReference>
<keyword evidence="9" id="KW-1185">Reference proteome</keyword>
<dbReference type="SFLD" id="SFLDG01082">
    <property type="entry name" value="B12-binding_domain_containing"/>
    <property type="match status" value="1"/>
</dbReference>
<accession>A0ABX0ZI08</accession>
<evidence type="ECO:0000256" key="3">
    <source>
        <dbReference type="ARBA" id="ARBA00022723"/>
    </source>
</evidence>
<dbReference type="SFLD" id="SFLDS00029">
    <property type="entry name" value="Radical_SAM"/>
    <property type="match status" value="1"/>
</dbReference>
<keyword evidence="2" id="KW-0949">S-adenosyl-L-methionine</keyword>
<dbReference type="Proteomes" id="UP000734511">
    <property type="component" value="Unassembled WGS sequence"/>
</dbReference>
<evidence type="ECO:0000313" key="9">
    <source>
        <dbReference type="Proteomes" id="UP000734511"/>
    </source>
</evidence>
<dbReference type="Gene3D" id="3.40.50.280">
    <property type="entry name" value="Cobalamin-binding domain"/>
    <property type="match status" value="1"/>
</dbReference>
<protein>
    <submittedName>
        <fullName evidence="8">Radical SAM protein</fullName>
    </submittedName>
</protein>
<evidence type="ECO:0000256" key="4">
    <source>
        <dbReference type="ARBA" id="ARBA00023004"/>
    </source>
</evidence>
<evidence type="ECO:0000256" key="6">
    <source>
        <dbReference type="SAM" id="MobiDB-lite"/>
    </source>
</evidence>
<keyword evidence="4" id="KW-0408">Iron</keyword>
<dbReference type="InterPro" id="IPR023404">
    <property type="entry name" value="rSAM_horseshoe"/>
</dbReference>
<dbReference type="PROSITE" id="PS51332">
    <property type="entry name" value="B12_BINDING"/>
    <property type="match status" value="1"/>
</dbReference>
<dbReference type="PANTHER" id="PTHR43409">
    <property type="entry name" value="ANAEROBIC MAGNESIUM-PROTOPORPHYRIN IX MONOMETHYL ESTER CYCLASE-RELATED"/>
    <property type="match status" value="1"/>
</dbReference>
<dbReference type="SUPFAM" id="SSF102114">
    <property type="entry name" value="Radical SAM enzymes"/>
    <property type="match status" value="1"/>
</dbReference>
<dbReference type="Gene3D" id="3.80.30.20">
    <property type="entry name" value="tm_1862 like domain"/>
    <property type="match status" value="1"/>
</dbReference>
<keyword evidence="5" id="KW-0411">Iron-sulfur</keyword>
<dbReference type="PANTHER" id="PTHR43409:SF16">
    <property type="entry name" value="SLR0320 PROTEIN"/>
    <property type="match status" value="1"/>
</dbReference>
<reference evidence="8 9" key="1">
    <citation type="submission" date="2020-03" db="EMBL/GenBank/DDBJ databases">
        <title>WGS of actinomycetes isolated from Thailand.</title>
        <authorList>
            <person name="Thawai C."/>
        </authorList>
    </citation>
    <scope>NUCLEOTIDE SEQUENCE [LARGE SCALE GENOMIC DNA]</scope>
    <source>
        <strain evidence="8 9">PRB2-1</strain>
    </source>
</reference>
<keyword evidence="3" id="KW-0479">Metal-binding</keyword>
<comment type="caution">
    <text evidence="8">The sequence shown here is derived from an EMBL/GenBank/DDBJ whole genome shotgun (WGS) entry which is preliminary data.</text>
</comment>
<evidence type="ECO:0000313" key="8">
    <source>
        <dbReference type="EMBL" id="NJP43474.1"/>
    </source>
</evidence>
<sequence>MSAPAAPAPGAPRASAPGRRGVHLVDLTSIAGATYSPTLGYLQAAAEADPEVAARCAFRRHALLARGRWFEPACEELLSALDDPLVVAFTIYFWNRAQSLELARRVKERWPRCRVVAGGNDVSYQQDALFAEAPWVDVLVHGEGELRFVDLLRSLLHDGEGLASIDGITYWSGRGGDRRPVTTRPAARITDLSTVPSPLSVYPDAELAATTLLVYETNRGCPYSCAFCYWGGATNSKVRQFPMERIAADLDRAVRLASPTMMLALADANFGILPRDVEIARMLVTICERYGKKLDFFVTWAKNCNKRILETAALLRDGGLLAPVTLSTQSFSPTVLDLAQRSNIRLDNFRRLQAEFRKLGIPTYTDLIWGMPGETYDSFLAGVEETLAAGGAPVMFPLLLLNNTDYTKESFRADQKIVVRNLPFDVSDPELTGDVVVAHADMTEEDWLRGLEFRLSLHVFQKSLLRCTLRVLAAQTGARLVDLCDRLRDYLFDGAADGVTRAIAHNYRAAWTDPARLDRPLLQGELGLEVGNGDLYGRQEIHYEAILHRLVQRPDRLARFLDGAVDFLLGGTPEGARPDRESLRPALDLDLAAGSVFRSMITGRRERAAFTAPAATLASLREAGDLPPDLALPRGGDAAGWVSAPAKLLEGHHPHHSFSRYVVLCWRGMVSTLRDAEVVLAGAAPVGAGVPAPSRTPDPTPVQAHPGK</sequence>
<evidence type="ECO:0000256" key="5">
    <source>
        <dbReference type="ARBA" id="ARBA00023014"/>
    </source>
</evidence>
<dbReference type="SMART" id="SM00729">
    <property type="entry name" value="Elp3"/>
    <property type="match status" value="1"/>
</dbReference>
<dbReference type="Pfam" id="PF04055">
    <property type="entry name" value="Radical_SAM"/>
    <property type="match status" value="1"/>
</dbReference>
<evidence type="ECO:0000259" key="7">
    <source>
        <dbReference type="PROSITE" id="PS51332"/>
    </source>
</evidence>
<feature type="region of interest" description="Disordered" evidence="6">
    <location>
        <begin position="687"/>
        <end position="708"/>
    </location>
</feature>
<feature type="domain" description="B12-binding" evidence="7">
    <location>
        <begin position="83"/>
        <end position="162"/>
    </location>
</feature>
<dbReference type="InterPro" id="IPR007197">
    <property type="entry name" value="rSAM"/>
</dbReference>
<proteinExistence type="predicted"/>
<comment type="cofactor">
    <cofactor evidence="1">
        <name>[4Fe-4S] cluster</name>
        <dbReference type="ChEBI" id="CHEBI:49883"/>
    </cofactor>
</comment>
<dbReference type="SFLD" id="SFLDG01123">
    <property type="entry name" value="methyltransferase_(Class_B)"/>
    <property type="match status" value="1"/>
</dbReference>
<evidence type="ECO:0000256" key="2">
    <source>
        <dbReference type="ARBA" id="ARBA00022691"/>
    </source>
</evidence>
<dbReference type="EMBL" id="JAATEJ010000005">
    <property type="protein sequence ID" value="NJP43474.1"/>
    <property type="molecule type" value="Genomic_DNA"/>
</dbReference>